<feature type="domain" description="HTH tetR-type" evidence="3">
    <location>
        <begin position="15"/>
        <end position="75"/>
    </location>
</feature>
<gene>
    <name evidence="4" type="ORF">pOC-C5.8_611</name>
</gene>
<evidence type="ECO:0000256" key="1">
    <source>
        <dbReference type="ARBA" id="ARBA00023125"/>
    </source>
</evidence>
<accession>A0A4P8DK75</accession>
<dbReference type="PANTHER" id="PTHR30055">
    <property type="entry name" value="HTH-TYPE TRANSCRIPTIONAL REGULATOR RUTR"/>
    <property type="match status" value="1"/>
</dbReference>
<dbReference type="PANTHER" id="PTHR30055:SF200">
    <property type="entry name" value="HTH-TYPE TRANSCRIPTIONAL REPRESSOR BDCR"/>
    <property type="match status" value="1"/>
</dbReference>
<dbReference type="SUPFAM" id="SSF48498">
    <property type="entry name" value="Tetracyclin repressor-like, C-terminal domain"/>
    <property type="match status" value="1"/>
</dbReference>
<dbReference type="InterPro" id="IPR050109">
    <property type="entry name" value="HTH-type_TetR-like_transc_reg"/>
</dbReference>
<dbReference type="Pfam" id="PF00440">
    <property type="entry name" value="TetR_N"/>
    <property type="match status" value="1"/>
</dbReference>
<geneLocation type="plasmid" evidence="4">
    <name>pOC-Colt5.8</name>
</geneLocation>
<dbReference type="PRINTS" id="PR00455">
    <property type="entry name" value="HTHTETR"/>
</dbReference>
<reference evidence="4" key="1">
    <citation type="journal article" date="2019" name="Genome Biol. Evol.">
        <title>Evolutionary Relatedness and Classification of Tumour-Inducing and Opine-Catabolic Plasmids in Three Rhizobium rhizogenes Strains Isolated from the Same Crown Gall Tumour.</title>
        <authorList>
            <person name="Kuzmanovic N."/>
            <person name="Pulawska J."/>
        </authorList>
    </citation>
    <scope>NUCLEOTIDE SEQUENCE</scope>
    <source>
        <strain evidence="4">Colt5.8</strain>
        <plasmid evidence="4">pOC-Colt5.8</plasmid>
    </source>
</reference>
<dbReference type="GO" id="GO:0000976">
    <property type="term" value="F:transcription cis-regulatory region binding"/>
    <property type="evidence" value="ECO:0007669"/>
    <property type="project" value="TreeGrafter"/>
</dbReference>
<dbReference type="PROSITE" id="PS50977">
    <property type="entry name" value="HTH_TETR_2"/>
    <property type="match status" value="1"/>
</dbReference>
<dbReference type="EMBL" id="MK318973">
    <property type="protein sequence ID" value="QCL10785.1"/>
    <property type="molecule type" value="Genomic_DNA"/>
</dbReference>
<evidence type="ECO:0000259" key="3">
    <source>
        <dbReference type="PROSITE" id="PS50977"/>
    </source>
</evidence>
<evidence type="ECO:0000313" key="4">
    <source>
        <dbReference type="EMBL" id="QCL10785.1"/>
    </source>
</evidence>
<dbReference type="InterPro" id="IPR036271">
    <property type="entry name" value="Tet_transcr_reg_TetR-rel_C_sf"/>
</dbReference>
<organism evidence="4">
    <name type="scientific">Rhizobium rhizogenes</name>
    <name type="common">Agrobacterium rhizogenes</name>
    <dbReference type="NCBI Taxonomy" id="359"/>
    <lineage>
        <taxon>Bacteria</taxon>
        <taxon>Pseudomonadati</taxon>
        <taxon>Pseudomonadota</taxon>
        <taxon>Alphaproteobacteria</taxon>
        <taxon>Hyphomicrobiales</taxon>
        <taxon>Rhizobiaceae</taxon>
        <taxon>Rhizobium/Agrobacterium group</taxon>
        <taxon>Rhizobium</taxon>
    </lineage>
</organism>
<dbReference type="AlphaFoldDB" id="A0A4P8DK75"/>
<evidence type="ECO:0000256" key="2">
    <source>
        <dbReference type="PROSITE-ProRule" id="PRU00335"/>
    </source>
</evidence>
<dbReference type="SUPFAM" id="SSF46689">
    <property type="entry name" value="Homeodomain-like"/>
    <property type="match status" value="1"/>
</dbReference>
<feature type="DNA-binding region" description="H-T-H motif" evidence="2">
    <location>
        <begin position="38"/>
        <end position="57"/>
    </location>
</feature>
<dbReference type="Gene3D" id="1.10.357.10">
    <property type="entry name" value="Tetracycline Repressor, domain 2"/>
    <property type="match status" value="1"/>
</dbReference>
<dbReference type="InterPro" id="IPR001647">
    <property type="entry name" value="HTH_TetR"/>
</dbReference>
<sequence>MMNQSIVKRIYHASGDTRLHILKTASQLFYTKGFRAVGVDEIIREANIARATLYRHFNGKDELITAYLSERERVFIAQMQEIPLDLAQSPAEKIFTIFEQLRSKQNSPEFRGCAFFLALSEYSDFEPVRTIAFRYKEFVRDFFADVLGPDVQASLADQLAMIYEGALATLVVRPATSVTDNAIACVKALLLVHKLYDNE</sequence>
<keyword evidence="4" id="KW-0614">Plasmid</keyword>
<name>A0A4P8DK75_RHIRH</name>
<keyword evidence="1 2" id="KW-0238">DNA-binding</keyword>
<dbReference type="GO" id="GO:0003700">
    <property type="term" value="F:DNA-binding transcription factor activity"/>
    <property type="evidence" value="ECO:0007669"/>
    <property type="project" value="TreeGrafter"/>
</dbReference>
<proteinExistence type="predicted"/>
<dbReference type="InterPro" id="IPR009057">
    <property type="entry name" value="Homeodomain-like_sf"/>
</dbReference>
<protein>
    <submittedName>
        <fullName evidence="4">Bacterial regulatory, tetR family protein</fullName>
    </submittedName>
</protein>